<keyword evidence="3" id="KW-1185">Reference proteome</keyword>
<evidence type="ECO:0000313" key="2">
    <source>
        <dbReference type="EMBL" id="RDY27262.1"/>
    </source>
</evidence>
<evidence type="ECO:0000256" key="1">
    <source>
        <dbReference type="SAM" id="Phobius"/>
    </source>
</evidence>
<feature type="transmembrane region" description="Helical" evidence="1">
    <location>
        <begin position="82"/>
        <end position="102"/>
    </location>
</feature>
<dbReference type="Proteomes" id="UP000215694">
    <property type="component" value="Unassembled WGS sequence"/>
</dbReference>
<organism evidence="2 3">
    <name type="scientific">Romboutsia weinsteinii</name>
    <dbReference type="NCBI Taxonomy" id="2020949"/>
    <lineage>
        <taxon>Bacteria</taxon>
        <taxon>Bacillati</taxon>
        <taxon>Bacillota</taxon>
        <taxon>Clostridia</taxon>
        <taxon>Peptostreptococcales</taxon>
        <taxon>Peptostreptococcaceae</taxon>
        <taxon>Romboutsia</taxon>
    </lineage>
</organism>
<dbReference type="Pfam" id="PF13630">
    <property type="entry name" value="SdpI"/>
    <property type="match status" value="1"/>
</dbReference>
<dbReference type="OrthoDB" id="3173919at2"/>
<comment type="caution">
    <text evidence="2">The sequence shown here is derived from an EMBL/GenBank/DDBJ whole genome shotgun (WGS) entry which is preliminary data.</text>
</comment>
<keyword evidence="1" id="KW-0812">Transmembrane</keyword>
<dbReference type="EMBL" id="NOJY02000014">
    <property type="protein sequence ID" value="RDY27262.1"/>
    <property type="molecule type" value="Genomic_DNA"/>
</dbReference>
<protein>
    <recommendedName>
        <fullName evidence="4">SdpI family protein</fullName>
    </recommendedName>
</protein>
<evidence type="ECO:0008006" key="4">
    <source>
        <dbReference type="Google" id="ProtNLM"/>
    </source>
</evidence>
<reference evidence="2 3" key="1">
    <citation type="journal article" date="2017" name="Genome Announc.">
        <title>Draft Genome Sequence of Romboutsia weinsteinii sp. nov. Strain CCRI-19649(T) Isolated from Surface Water.</title>
        <authorList>
            <person name="Maheux A.F."/>
            <person name="Boudreau D.K."/>
            <person name="Berube E."/>
            <person name="Boissinot M."/>
            <person name="Cantin P."/>
            <person name="Raymond F."/>
            <person name="Corbeil J."/>
            <person name="Omar R.F."/>
            <person name="Bergeron M.G."/>
        </authorList>
    </citation>
    <scope>NUCLEOTIDE SEQUENCE [LARGE SCALE GENOMIC DNA]</scope>
    <source>
        <strain evidence="2 3">CCRI-19649</strain>
    </source>
</reference>
<dbReference type="AlphaFoldDB" id="A0A371J399"/>
<dbReference type="InterPro" id="IPR025962">
    <property type="entry name" value="SdpI/YhfL"/>
</dbReference>
<name>A0A371J399_9FIRM</name>
<dbReference type="RefSeq" id="WP_094368877.1">
    <property type="nucleotide sequence ID" value="NZ_NOJY02000014.1"/>
</dbReference>
<accession>A0A371J399</accession>
<keyword evidence="1" id="KW-1133">Transmembrane helix</keyword>
<keyword evidence="1" id="KW-0472">Membrane</keyword>
<sequence length="109" mass="12929">MVIIFMGAIMFFMGVICKYGHDDYKHYPKLYVGYKVEYAMKDRETWEEANTYIYKPCMLAFIISVLSVIIPKVFKLVLPEIFYYIVLSVVLIGPILMTEIHLRRFNSRQ</sequence>
<feature type="transmembrane region" description="Helical" evidence="1">
    <location>
        <begin position="52"/>
        <end position="70"/>
    </location>
</feature>
<proteinExistence type="predicted"/>
<gene>
    <name evidence="2" type="ORF">CHL78_009745</name>
</gene>
<evidence type="ECO:0000313" key="3">
    <source>
        <dbReference type="Proteomes" id="UP000215694"/>
    </source>
</evidence>